<keyword evidence="2" id="KW-1185">Reference proteome</keyword>
<dbReference type="AlphaFoldDB" id="A0A4Y4CQM5"/>
<name>A0A4Y4CQM5_ZOORA</name>
<organism evidence="1 2">
    <name type="scientific">Zoogloea ramigera</name>
    <dbReference type="NCBI Taxonomy" id="350"/>
    <lineage>
        <taxon>Bacteria</taxon>
        <taxon>Pseudomonadati</taxon>
        <taxon>Pseudomonadota</taxon>
        <taxon>Betaproteobacteria</taxon>
        <taxon>Rhodocyclales</taxon>
        <taxon>Zoogloeaceae</taxon>
        <taxon>Zoogloea</taxon>
    </lineage>
</organism>
<accession>A0A4Y4CQM5</accession>
<evidence type="ECO:0000313" key="1">
    <source>
        <dbReference type="EMBL" id="GEC94342.1"/>
    </source>
</evidence>
<dbReference type="Proteomes" id="UP000318422">
    <property type="component" value="Unassembled WGS sequence"/>
</dbReference>
<reference evidence="1 2" key="1">
    <citation type="submission" date="2019-06" db="EMBL/GenBank/DDBJ databases">
        <title>Whole genome shotgun sequence of Zoogloea ramigera NBRC 15342.</title>
        <authorList>
            <person name="Hosoyama A."/>
            <person name="Uohara A."/>
            <person name="Ohji S."/>
            <person name="Ichikawa N."/>
        </authorList>
    </citation>
    <scope>NUCLEOTIDE SEQUENCE [LARGE SCALE GENOMIC DNA]</scope>
    <source>
        <strain evidence="1 2">NBRC 15342</strain>
    </source>
</reference>
<protein>
    <submittedName>
        <fullName evidence="1">Uncharacterized protein</fullName>
    </submittedName>
</protein>
<proteinExistence type="predicted"/>
<gene>
    <name evidence="1" type="ORF">ZRA01_04150</name>
</gene>
<comment type="caution">
    <text evidence="1">The sequence shown here is derived from an EMBL/GenBank/DDBJ whole genome shotgun (WGS) entry which is preliminary data.</text>
</comment>
<sequence>MGRGAACSGAEAACEAVVKGSDPCRPSLMAKRAETIRNIPATPAENQRRVWLADRALVVAGRGVLLGAEFIE</sequence>
<evidence type="ECO:0000313" key="2">
    <source>
        <dbReference type="Proteomes" id="UP000318422"/>
    </source>
</evidence>
<dbReference type="EMBL" id="BJNV01000006">
    <property type="protein sequence ID" value="GEC94342.1"/>
    <property type="molecule type" value="Genomic_DNA"/>
</dbReference>